<dbReference type="AlphaFoldDB" id="A0A6B2R2T6"/>
<dbReference type="CDD" id="cd03329">
    <property type="entry name" value="MR_like_4"/>
    <property type="match status" value="1"/>
</dbReference>
<gene>
    <name evidence="5" type="ORF">G3I67_14410</name>
</gene>
<comment type="cofactor">
    <cofactor evidence="1">
        <name>Mg(2+)</name>
        <dbReference type="ChEBI" id="CHEBI:18420"/>
    </cofactor>
</comment>
<dbReference type="PANTHER" id="PTHR13794:SF58">
    <property type="entry name" value="MITOCHONDRIAL ENOLASE SUPERFAMILY MEMBER 1"/>
    <property type="match status" value="1"/>
</dbReference>
<keyword evidence="3" id="KW-0460">Magnesium</keyword>
<dbReference type="SFLD" id="SFLDS00001">
    <property type="entry name" value="Enolase"/>
    <property type="match status" value="1"/>
</dbReference>
<dbReference type="SUPFAM" id="SSF51604">
    <property type="entry name" value="Enolase C-terminal domain-like"/>
    <property type="match status" value="1"/>
</dbReference>
<dbReference type="InterPro" id="IPR036849">
    <property type="entry name" value="Enolase-like_C_sf"/>
</dbReference>
<protein>
    <submittedName>
        <fullName evidence="5">Mandelate racemase</fullName>
    </submittedName>
</protein>
<proteinExistence type="predicted"/>
<dbReference type="InterPro" id="IPR013341">
    <property type="entry name" value="Mandelate_racemase_N_dom"/>
</dbReference>
<reference evidence="5" key="1">
    <citation type="submission" date="2020-02" db="EMBL/GenBank/DDBJ databases">
        <authorList>
            <person name="Chen W.-M."/>
        </authorList>
    </citation>
    <scope>NUCLEOTIDE SEQUENCE</scope>
    <source>
        <strain evidence="5">NBD-18</strain>
    </source>
</reference>
<evidence type="ECO:0000259" key="4">
    <source>
        <dbReference type="SMART" id="SM00922"/>
    </source>
</evidence>
<dbReference type="InterPro" id="IPR029017">
    <property type="entry name" value="Enolase-like_N"/>
</dbReference>
<dbReference type="Gene3D" id="3.30.390.10">
    <property type="entry name" value="Enolase-like, N-terminal domain"/>
    <property type="match status" value="1"/>
</dbReference>
<dbReference type="SUPFAM" id="SSF54826">
    <property type="entry name" value="Enolase N-terminal domain-like"/>
    <property type="match status" value="1"/>
</dbReference>
<dbReference type="SMART" id="SM00922">
    <property type="entry name" value="MR_MLE"/>
    <property type="match status" value="1"/>
</dbReference>
<evidence type="ECO:0000256" key="1">
    <source>
        <dbReference type="ARBA" id="ARBA00001946"/>
    </source>
</evidence>
<dbReference type="InterPro" id="IPR046945">
    <property type="entry name" value="RHMD-like"/>
</dbReference>
<accession>A0A6B2R2T6</accession>
<dbReference type="GO" id="GO:0000287">
    <property type="term" value="F:magnesium ion binding"/>
    <property type="evidence" value="ECO:0007669"/>
    <property type="project" value="TreeGrafter"/>
</dbReference>
<comment type="caution">
    <text evidence="5">The sequence shown here is derived from an EMBL/GenBank/DDBJ whole genome shotgun (WGS) entry which is preliminary data.</text>
</comment>
<dbReference type="GO" id="GO:0016836">
    <property type="term" value="F:hydro-lyase activity"/>
    <property type="evidence" value="ECO:0007669"/>
    <property type="project" value="TreeGrafter"/>
</dbReference>
<name>A0A6B2R2T6_9BURK</name>
<dbReference type="Pfam" id="PF02746">
    <property type="entry name" value="MR_MLE_N"/>
    <property type="match status" value="1"/>
</dbReference>
<organism evidence="5">
    <name type="scientific">Sheuella amnicola</name>
    <dbReference type="NCBI Taxonomy" id="2707330"/>
    <lineage>
        <taxon>Bacteria</taxon>
        <taxon>Pseudomonadati</taxon>
        <taxon>Pseudomonadota</taxon>
        <taxon>Betaproteobacteria</taxon>
        <taxon>Burkholderiales</taxon>
        <taxon>Alcaligenaceae</taxon>
        <taxon>Sheuella</taxon>
    </lineage>
</organism>
<keyword evidence="2" id="KW-0479">Metal-binding</keyword>
<evidence type="ECO:0000256" key="3">
    <source>
        <dbReference type="ARBA" id="ARBA00022842"/>
    </source>
</evidence>
<dbReference type="EMBL" id="JAAGRN010000012">
    <property type="protein sequence ID" value="NDY84423.1"/>
    <property type="molecule type" value="Genomic_DNA"/>
</dbReference>
<dbReference type="RefSeq" id="WP_163656239.1">
    <property type="nucleotide sequence ID" value="NZ_JAAGRN010000012.1"/>
</dbReference>
<dbReference type="InterPro" id="IPR029065">
    <property type="entry name" value="Enolase_C-like"/>
</dbReference>
<evidence type="ECO:0000256" key="2">
    <source>
        <dbReference type="ARBA" id="ARBA00022723"/>
    </source>
</evidence>
<dbReference type="InterPro" id="IPR013342">
    <property type="entry name" value="Mandelate_racemase_C"/>
</dbReference>
<dbReference type="Pfam" id="PF13378">
    <property type="entry name" value="MR_MLE_C"/>
    <property type="match status" value="1"/>
</dbReference>
<dbReference type="GO" id="GO:0016052">
    <property type="term" value="P:carbohydrate catabolic process"/>
    <property type="evidence" value="ECO:0007669"/>
    <property type="project" value="TreeGrafter"/>
</dbReference>
<dbReference type="Gene3D" id="3.20.20.120">
    <property type="entry name" value="Enolase-like C-terminal domain"/>
    <property type="match status" value="1"/>
</dbReference>
<sequence length="369" mass="40871">MKILDVTLTLFAWDEIPSTSYGAHTGRFEGGSKLGLLSISTDSGITGHAFLGSAFYPADMDGATLIKYLKPILVGQNPLDRERLYKAMWKRVRTTTARSIGACDVALWDIAGKVAGLPIHQLLGSFRTKVPAYISSAVLASPQAYADEALHYKSLNLIAYKIHPPQIWRDDIKVCEAVRKAVGDDYLLMLDSVWSYDYQQALRVGQVIQDLGYYWYEDPLADADIYNYVELKKHLSIPIMATEYPAGGLDSYAPWIKERATDFLRGDVAVKGGITTLMKTAHLAEAFHLNYEVHHGGNSLNNFANLHVIMALQNTEFFEVLLPSASQKYGLIEDIQIDADGMVHAPSEPGLGAQIDFELIKRKTLGILS</sequence>
<dbReference type="SFLD" id="SFLDG00179">
    <property type="entry name" value="mandelate_racemase"/>
    <property type="match status" value="1"/>
</dbReference>
<dbReference type="PANTHER" id="PTHR13794">
    <property type="entry name" value="ENOLASE SUPERFAMILY, MANDELATE RACEMASE"/>
    <property type="match status" value="1"/>
</dbReference>
<evidence type="ECO:0000313" key="5">
    <source>
        <dbReference type="EMBL" id="NDY84423.1"/>
    </source>
</evidence>
<feature type="domain" description="Mandelate racemase/muconate lactonizing enzyme C-terminal" evidence="4">
    <location>
        <begin position="142"/>
        <end position="238"/>
    </location>
</feature>